<evidence type="ECO:0000313" key="4">
    <source>
        <dbReference type="Proteomes" id="UP000236728"/>
    </source>
</evidence>
<dbReference type="Proteomes" id="UP000236728">
    <property type="component" value="Unassembled WGS sequence"/>
</dbReference>
<gene>
    <name evidence="3" type="ORF">SAMN05421819_3560</name>
</gene>
<dbReference type="AlphaFoldDB" id="A0A1H6B623"/>
<dbReference type="OrthoDB" id="256415at2"/>
<organism evidence="3 4">
    <name type="scientific">Bryocella elongata</name>
    <dbReference type="NCBI Taxonomy" id="863522"/>
    <lineage>
        <taxon>Bacteria</taxon>
        <taxon>Pseudomonadati</taxon>
        <taxon>Acidobacteriota</taxon>
        <taxon>Terriglobia</taxon>
        <taxon>Terriglobales</taxon>
        <taxon>Acidobacteriaceae</taxon>
        <taxon>Bryocella</taxon>
    </lineage>
</organism>
<dbReference type="Pfam" id="PF05065">
    <property type="entry name" value="Phage_capsid"/>
    <property type="match status" value="1"/>
</dbReference>
<dbReference type="RefSeq" id="WP_103934409.1">
    <property type="nucleotide sequence ID" value="NZ_FNVA01000006.1"/>
</dbReference>
<dbReference type="NCBIfam" id="TIGR01554">
    <property type="entry name" value="major_cap_HK97"/>
    <property type="match status" value="1"/>
</dbReference>
<accession>A0A1H6B623</accession>
<dbReference type="InterPro" id="IPR054612">
    <property type="entry name" value="Phage_capsid-like_C"/>
</dbReference>
<sequence>MNINALRQKIASERQKAQAIHDKAVAEGNRDLTAEERTAYTAHIASAMQANEDLTAALALMELDRNAAGVQVSGPGAVQVGHNNAEDKPWESLAEFMAAVRNEKVNAHTADVRIKAALGGNELVDAEGGILVPAEFAPDIIRRTFAADPVASRCRQQPMSSNRLVMNGATDASRADGQRNGGIASFWTREANLYTGSKPKFREMALQVDKLTVLTYATDEQLEDGPAWKAYVDAVVPDEFGFRVGDAIFNNPGNGSGPIGVAKSPAMLAIAKETGQTAATIVTKNVEKMYARMPSYLRAAAAFFINQDTEDQLWELTRGSGTAVELLYTPPGMRGNNNSYGVLLGLPVIPIEYAQTVGTQGDITLANFNEYMLGKRGGVKADTSIHVAFLTGEQAFRWQMRVAGQPLWDKPVTPKNGTNLQSPFIQLQTRS</sequence>
<dbReference type="InterPro" id="IPR024455">
    <property type="entry name" value="Phage_capsid"/>
</dbReference>
<name>A0A1H6B623_9BACT</name>
<feature type="domain" description="Phage capsid-like C-terminal" evidence="2">
    <location>
        <begin position="128"/>
        <end position="412"/>
    </location>
</feature>
<reference evidence="3 4" key="1">
    <citation type="submission" date="2016-10" db="EMBL/GenBank/DDBJ databases">
        <authorList>
            <person name="de Groot N.N."/>
        </authorList>
    </citation>
    <scope>NUCLEOTIDE SEQUENCE [LARGE SCALE GENOMIC DNA]</scope>
    <source>
        <strain evidence="3 4">DSM 22489</strain>
    </source>
</reference>
<evidence type="ECO:0000313" key="3">
    <source>
        <dbReference type="EMBL" id="SEG56301.1"/>
    </source>
</evidence>
<keyword evidence="4" id="KW-1185">Reference proteome</keyword>
<dbReference type="SUPFAM" id="SSF56563">
    <property type="entry name" value="Major capsid protein gp5"/>
    <property type="match status" value="1"/>
</dbReference>
<protein>
    <submittedName>
        <fullName evidence="3">Phage major capsid protein, HK97 family</fullName>
    </submittedName>
</protein>
<dbReference type="Gene3D" id="3.30.2400.10">
    <property type="entry name" value="Major capsid protein gp5"/>
    <property type="match status" value="1"/>
</dbReference>
<comment type="subcellular location">
    <subcellularLocation>
        <location evidence="1">Virion</location>
    </subcellularLocation>
</comment>
<dbReference type="Gene3D" id="3.30.2320.10">
    <property type="entry name" value="hypothetical protein PF0899 domain"/>
    <property type="match status" value="1"/>
</dbReference>
<proteinExistence type="predicted"/>
<evidence type="ECO:0000256" key="1">
    <source>
        <dbReference type="ARBA" id="ARBA00004328"/>
    </source>
</evidence>
<evidence type="ECO:0000259" key="2">
    <source>
        <dbReference type="Pfam" id="PF05065"/>
    </source>
</evidence>
<dbReference type="EMBL" id="FNVA01000006">
    <property type="protein sequence ID" value="SEG56301.1"/>
    <property type="molecule type" value="Genomic_DNA"/>
</dbReference>